<dbReference type="GO" id="GO:0004416">
    <property type="term" value="F:hydroxyacylglutathione hydrolase activity"/>
    <property type="evidence" value="ECO:0007669"/>
    <property type="project" value="UniProtKB-EC"/>
</dbReference>
<comment type="caution">
    <text evidence="2">The sequence shown here is derived from an EMBL/GenBank/DDBJ whole genome shotgun (WGS) entry which is preliminary data.</text>
</comment>
<dbReference type="Pfam" id="PF00753">
    <property type="entry name" value="Lactamase_B"/>
    <property type="match status" value="1"/>
</dbReference>
<keyword evidence="3" id="KW-1185">Reference proteome</keyword>
<evidence type="ECO:0000259" key="1">
    <source>
        <dbReference type="SMART" id="SM00849"/>
    </source>
</evidence>
<dbReference type="Proteomes" id="UP000052015">
    <property type="component" value="Unassembled WGS sequence"/>
</dbReference>
<dbReference type="OrthoDB" id="11380at2"/>
<dbReference type="InterPro" id="IPR036866">
    <property type="entry name" value="RibonucZ/Hydroxyglut_hydro"/>
</dbReference>
<dbReference type="STRING" id="908809.ABG79_01905"/>
<name>A0A0R3JTE8_CALMK</name>
<dbReference type="Gene3D" id="3.60.15.10">
    <property type="entry name" value="Ribonuclease Z/Hydroxyacylglutathione hydrolase-like"/>
    <property type="match status" value="1"/>
</dbReference>
<dbReference type="SMART" id="SM00849">
    <property type="entry name" value="Lactamase_B"/>
    <property type="match status" value="1"/>
</dbReference>
<dbReference type="EC" id="3.1.2.6" evidence="2"/>
<dbReference type="EMBL" id="LKHP01000012">
    <property type="protein sequence ID" value="KRQ86282.1"/>
    <property type="molecule type" value="Genomic_DNA"/>
</dbReference>
<accession>A0A0R3JTE8</accession>
<dbReference type="PANTHER" id="PTHR42951:SF14">
    <property type="entry name" value="METALLO-BETA-LACTAMASE SUPERFAMILY PROTEIN"/>
    <property type="match status" value="1"/>
</dbReference>
<evidence type="ECO:0000313" key="3">
    <source>
        <dbReference type="Proteomes" id="UP000052015"/>
    </source>
</evidence>
<dbReference type="AlphaFoldDB" id="A0A0R3JTE8"/>
<evidence type="ECO:0000313" key="2">
    <source>
        <dbReference type="EMBL" id="KRQ86282.1"/>
    </source>
</evidence>
<organism evidence="2 3">
    <name type="scientific">Caloramator mitchellensis</name>
    <dbReference type="NCBI Taxonomy" id="908809"/>
    <lineage>
        <taxon>Bacteria</taxon>
        <taxon>Bacillati</taxon>
        <taxon>Bacillota</taxon>
        <taxon>Clostridia</taxon>
        <taxon>Eubacteriales</taxon>
        <taxon>Clostridiaceae</taxon>
        <taxon>Caloramator</taxon>
    </lineage>
</organism>
<keyword evidence="2" id="KW-0378">Hydrolase</keyword>
<protein>
    <submittedName>
        <fullName evidence="2">Hydroxyacylglutathione hydrolase</fullName>
        <ecNumber evidence="2">3.1.2.6</ecNumber>
    </submittedName>
</protein>
<dbReference type="CDD" id="cd07743">
    <property type="entry name" value="metallo-hydrolase-like_MBL-fold"/>
    <property type="match status" value="1"/>
</dbReference>
<dbReference type="PATRIC" id="fig|908809.3.peg.1908"/>
<dbReference type="RefSeq" id="WP_057979224.1">
    <property type="nucleotide sequence ID" value="NZ_LKHP01000012.1"/>
</dbReference>
<dbReference type="InterPro" id="IPR001279">
    <property type="entry name" value="Metallo-B-lactamas"/>
</dbReference>
<dbReference type="SUPFAM" id="SSF56281">
    <property type="entry name" value="Metallo-hydrolase/oxidoreductase"/>
    <property type="match status" value="1"/>
</dbReference>
<dbReference type="InterPro" id="IPR050855">
    <property type="entry name" value="NDM-1-like"/>
</dbReference>
<sequence length="295" mass="33120">MALSLVHLKGNTFYIPSPTNVGIYVNNGNAILIDSGNDKEAGRQILKLLKEQGWNLKLIINTHSNADHVGGNQFLQDKTNCDILSTRIESAFITDPILEASFLYGGLPFKDLNNKFLMAKPSAVTNIIPSDGEIFNTGLKTISLPGHYFDMIGVLTPDDVFFVGDSVFPENIIKKYHIYYILDVKAHLKTLEKLNNFNAEMFVPSHGEPIKDIKDLVELNKNEVLGIASKIQNICSEGKTIEEILENICDIYDISLDANQYVLLSSTIRSYITYLYEEGSIRPIFNKNKLLWEKA</sequence>
<feature type="domain" description="Metallo-beta-lactamase" evidence="1">
    <location>
        <begin position="18"/>
        <end position="206"/>
    </location>
</feature>
<dbReference type="PANTHER" id="PTHR42951">
    <property type="entry name" value="METALLO-BETA-LACTAMASE DOMAIN-CONTAINING"/>
    <property type="match status" value="1"/>
</dbReference>
<proteinExistence type="predicted"/>
<reference evidence="2 3" key="1">
    <citation type="submission" date="2015-09" db="EMBL/GenBank/DDBJ databases">
        <title>Draft genome sequence of a Caloramator mitchellensis, a moderate thermophile from the Great Artesian Basin of Australia.</title>
        <authorList>
            <person name="Patel B.K."/>
        </authorList>
    </citation>
    <scope>NUCLEOTIDE SEQUENCE [LARGE SCALE GENOMIC DNA]</scope>
    <source>
        <strain evidence="2 3">VF08</strain>
    </source>
</reference>
<gene>
    <name evidence="2" type="primary">gloB_1</name>
    <name evidence="2" type="ORF">ABG79_01905</name>
</gene>